<proteinExistence type="inferred from homology"/>
<dbReference type="InterPro" id="IPR038765">
    <property type="entry name" value="Papain-like_cys_pep_sf"/>
</dbReference>
<evidence type="ECO:0000256" key="6">
    <source>
        <dbReference type="SAM" id="SignalP"/>
    </source>
</evidence>
<dbReference type="Gene3D" id="6.10.250.3150">
    <property type="match status" value="1"/>
</dbReference>
<dbReference type="SUPFAM" id="SSF54001">
    <property type="entry name" value="Cysteine proteinases"/>
    <property type="match status" value="1"/>
</dbReference>
<dbReference type="EMBL" id="BAAALT010000261">
    <property type="protein sequence ID" value="GAA1830138.1"/>
    <property type="molecule type" value="Genomic_DNA"/>
</dbReference>
<evidence type="ECO:0000256" key="2">
    <source>
        <dbReference type="ARBA" id="ARBA00022670"/>
    </source>
</evidence>
<dbReference type="Proteomes" id="UP001500218">
    <property type="component" value="Unassembled WGS sequence"/>
</dbReference>
<keyword evidence="9" id="KW-1185">Reference proteome</keyword>
<evidence type="ECO:0000313" key="9">
    <source>
        <dbReference type="Proteomes" id="UP001500218"/>
    </source>
</evidence>
<feature type="domain" description="NlpC/P60" evidence="7">
    <location>
        <begin position="212"/>
        <end position="326"/>
    </location>
</feature>
<dbReference type="PROSITE" id="PS51935">
    <property type="entry name" value="NLPC_P60"/>
    <property type="match status" value="1"/>
</dbReference>
<sequence>MPPARRLLRVARVLRPVLVAAAVAGVFIAPSAAHATPSVEDLQEQITTKSAKLEKVVEQFNKAREDLKRTRAEAAALEQSLGPLQKQLDAAQERVTAIAVRAYKGGDFAAMSSVLQSGSAATAVDRLTTIDRLASANQREIDAYRAARKDHSDRAAAIAALAKSQQKTVDDLAAKRKDITRELEHLNDLRRQAYGSAQETSSNANVRAPNVSGKAGVAVRFAYAALGTPYSWGADGPGGYDCSGLTMAAWRAAGYSLPHNAAMQYNQLPKIGRSQLKPGDLVFYSGLGHVAIYVGSGKVIHAPTFGEVVKIAPVDMMSPYGYARVA</sequence>
<evidence type="ECO:0000256" key="1">
    <source>
        <dbReference type="ARBA" id="ARBA00007074"/>
    </source>
</evidence>
<evidence type="ECO:0000256" key="3">
    <source>
        <dbReference type="ARBA" id="ARBA00022801"/>
    </source>
</evidence>
<keyword evidence="6" id="KW-0732">Signal</keyword>
<accession>A0ABP4YT71</accession>
<feature type="coiled-coil region" evidence="5">
    <location>
        <begin position="39"/>
        <end position="94"/>
    </location>
</feature>
<name>A0ABP4YT71_9ACTN</name>
<evidence type="ECO:0000256" key="4">
    <source>
        <dbReference type="ARBA" id="ARBA00022807"/>
    </source>
</evidence>
<keyword evidence="5" id="KW-0175">Coiled coil</keyword>
<feature type="coiled-coil region" evidence="5">
    <location>
        <begin position="162"/>
        <end position="192"/>
    </location>
</feature>
<dbReference type="InterPro" id="IPR051794">
    <property type="entry name" value="PG_Endopeptidase_C40"/>
</dbReference>
<dbReference type="RefSeq" id="WP_344138819.1">
    <property type="nucleotide sequence ID" value="NZ_BAAALT010000261.1"/>
</dbReference>
<evidence type="ECO:0000259" key="7">
    <source>
        <dbReference type="PROSITE" id="PS51935"/>
    </source>
</evidence>
<dbReference type="Gene3D" id="3.90.1720.10">
    <property type="entry name" value="endopeptidase domain like (from Nostoc punctiforme)"/>
    <property type="match status" value="1"/>
</dbReference>
<evidence type="ECO:0000313" key="8">
    <source>
        <dbReference type="EMBL" id="GAA1830138.1"/>
    </source>
</evidence>
<keyword evidence="2" id="KW-0645">Protease</keyword>
<feature type="signal peptide" evidence="6">
    <location>
        <begin position="1"/>
        <end position="35"/>
    </location>
</feature>
<comment type="similarity">
    <text evidence="1">Belongs to the peptidase C40 family.</text>
</comment>
<evidence type="ECO:0000256" key="5">
    <source>
        <dbReference type="SAM" id="Coils"/>
    </source>
</evidence>
<protein>
    <submittedName>
        <fullName evidence="8">C40 family peptidase</fullName>
    </submittedName>
</protein>
<dbReference type="PANTHER" id="PTHR47359:SF3">
    <property type="entry name" value="NLP_P60 DOMAIN-CONTAINING PROTEIN-RELATED"/>
    <property type="match status" value="1"/>
</dbReference>
<organism evidence="8 9">
    <name type="scientific">Luedemannella flava</name>
    <dbReference type="NCBI Taxonomy" id="349316"/>
    <lineage>
        <taxon>Bacteria</taxon>
        <taxon>Bacillati</taxon>
        <taxon>Actinomycetota</taxon>
        <taxon>Actinomycetes</taxon>
        <taxon>Micromonosporales</taxon>
        <taxon>Micromonosporaceae</taxon>
        <taxon>Luedemannella</taxon>
    </lineage>
</organism>
<comment type="caution">
    <text evidence="8">The sequence shown here is derived from an EMBL/GenBank/DDBJ whole genome shotgun (WGS) entry which is preliminary data.</text>
</comment>
<feature type="chain" id="PRO_5046374865" evidence="6">
    <location>
        <begin position="36"/>
        <end position="326"/>
    </location>
</feature>
<keyword evidence="4" id="KW-0788">Thiol protease</keyword>
<dbReference type="InterPro" id="IPR000064">
    <property type="entry name" value="NLP_P60_dom"/>
</dbReference>
<keyword evidence="3" id="KW-0378">Hydrolase</keyword>
<gene>
    <name evidence="8" type="ORF">GCM10009682_56160</name>
</gene>
<dbReference type="Pfam" id="PF00877">
    <property type="entry name" value="NLPC_P60"/>
    <property type="match status" value="1"/>
</dbReference>
<dbReference type="PANTHER" id="PTHR47359">
    <property type="entry name" value="PEPTIDOGLYCAN DL-ENDOPEPTIDASE CWLO"/>
    <property type="match status" value="1"/>
</dbReference>
<reference evidence="9" key="1">
    <citation type="journal article" date="2019" name="Int. J. Syst. Evol. Microbiol.">
        <title>The Global Catalogue of Microorganisms (GCM) 10K type strain sequencing project: providing services to taxonomists for standard genome sequencing and annotation.</title>
        <authorList>
            <consortium name="The Broad Institute Genomics Platform"/>
            <consortium name="The Broad Institute Genome Sequencing Center for Infectious Disease"/>
            <person name="Wu L."/>
            <person name="Ma J."/>
        </authorList>
    </citation>
    <scope>NUCLEOTIDE SEQUENCE [LARGE SCALE GENOMIC DNA]</scope>
    <source>
        <strain evidence="9">JCM 13250</strain>
    </source>
</reference>